<dbReference type="EMBL" id="CAADFV010000015">
    <property type="protein sequence ID" value="VFK53337.1"/>
    <property type="molecule type" value="Genomic_DNA"/>
</dbReference>
<evidence type="ECO:0000313" key="2">
    <source>
        <dbReference type="EMBL" id="VFK53337.1"/>
    </source>
</evidence>
<dbReference type="EMBL" id="CAADFX010000087">
    <property type="protein sequence ID" value="VFK58675.1"/>
    <property type="molecule type" value="Genomic_DNA"/>
</dbReference>
<dbReference type="EMBL" id="CAADFY010000013">
    <property type="protein sequence ID" value="VFK52746.1"/>
    <property type="molecule type" value="Genomic_DNA"/>
</dbReference>
<gene>
    <name evidence="3" type="ORF">BECKTUN1418D_GA0071000_108711</name>
    <name evidence="2" type="ORF">BECKTUN1418E_GA0071001_10158</name>
    <name evidence="1" type="ORF">BECKTUN1418F_GA0071002_10138</name>
</gene>
<dbReference type="AlphaFoldDB" id="A0A450ZHU9"/>
<name>A0A450ZHU9_9GAMM</name>
<protein>
    <submittedName>
        <fullName evidence="2">Uncharacterized protein</fullName>
    </submittedName>
</protein>
<accession>A0A450ZHU9</accession>
<evidence type="ECO:0000313" key="3">
    <source>
        <dbReference type="EMBL" id="VFK58675.1"/>
    </source>
</evidence>
<organism evidence="2">
    <name type="scientific">Candidatus Kentrum sp. TUN</name>
    <dbReference type="NCBI Taxonomy" id="2126343"/>
    <lineage>
        <taxon>Bacteria</taxon>
        <taxon>Pseudomonadati</taxon>
        <taxon>Pseudomonadota</taxon>
        <taxon>Gammaproteobacteria</taxon>
        <taxon>Candidatus Kentrum</taxon>
    </lineage>
</organism>
<proteinExistence type="predicted"/>
<evidence type="ECO:0000313" key="1">
    <source>
        <dbReference type="EMBL" id="VFK52746.1"/>
    </source>
</evidence>
<reference evidence="2" key="1">
    <citation type="submission" date="2019-02" db="EMBL/GenBank/DDBJ databases">
        <authorList>
            <person name="Gruber-Vodicka R. H."/>
            <person name="Seah K. B. B."/>
        </authorList>
    </citation>
    <scope>NUCLEOTIDE SEQUENCE</scope>
    <source>
        <strain evidence="3">BECK_BY1</strain>
        <strain evidence="2">BECK_BY2</strain>
        <strain evidence="1">BECK_BY3</strain>
    </source>
</reference>
<sequence length="66" mass="7890">MQTAEQIQSEIEALPHKEYSKLVRWFHERDWEAWDDEIENDVGSGRLDFLIEEALEEKDTGKLRDL</sequence>